<dbReference type="InParanoid" id="A0A316YDE0"/>
<organism evidence="2 3">
    <name type="scientific">Acaromyces ingoldii</name>
    <dbReference type="NCBI Taxonomy" id="215250"/>
    <lineage>
        <taxon>Eukaryota</taxon>
        <taxon>Fungi</taxon>
        <taxon>Dikarya</taxon>
        <taxon>Basidiomycota</taxon>
        <taxon>Ustilaginomycotina</taxon>
        <taxon>Exobasidiomycetes</taxon>
        <taxon>Exobasidiales</taxon>
        <taxon>Cryptobasidiaceae</taxon>
        <taxon>Acaromyces</taxon>
    </lineage>
</organism>
<name>A0A316YDE0_9BASI</name>
<sequence length="60" mass="6501">MAARTQNGDQHGKRSDTDRGHWAQASPTGESAPKHPGGSARMSPTRTSGRPHMRPTFLHP</sequence>
<reference evidence="2 3" key="1">
    <citation type="journal article" date="2018" name="Mol. Biol. Evol.">
        <title>Broad Genomic Sampling Reveals a Smut Pathogenic Ancestry of the Fungal Clade Ustilaginomycotina.</title>
        <authorList>
            <person name="Kijpornyongpan T."/>
            <person name="Mondo S.J."/>
            <person name="Barry K."/>
            <person name="Sandor L."/>
            <person name="Lee J."/>
            <person name="Lipzen A."/>
            <person name="Pangilinan J."/>
            <person name="LaButti K."/>
            <person name="Hainaut M."/>
            <person name="Henrissat B."/>
            <person name="Grigoriev I.V."/>
            <person name="Spatafora J.W."/>
            <person name="Aime M.C."/>
        </authorList>
    </citation>
    <scope>NUCLEOTIDE SEQUENCE [LARGE SCALE GENOMIC DNA]</scope>
    <source>
        <strain evidence="2 3">MCA 4198</strain>
    </source>
</reference>
<accession>A0A316YDE0</accession>
<feature type="compositionally biased region" description="Basic and acidic residues" evidence="1">
    <location>
        <begin position="10"/>
        <end position="21"/>
    </location>
</feature>
<evidence type="ECO:0000313" key="3">
    <source>
        <dbReference type="Proteomes" id="UP000245768"/>
    </source>
</evidence>
<dbReference type="EMBL" id="KZ819640">
    <property type="protein sequence ID" value="PWN87526.1"/>
    <property type="molecule type" value="Genomic_DNA"/>
</dbReference>
<keyword evidence="3" id="KW-1185">Reference proteome</keyword>
<dbReference type="GeneID" id="37044684"/>
<feature type="region of interest" description="Disordered" evidence="1">
    <location>
        <begin position="1"/>
        <end position="60"/>
    </location>
</feature>
<dbReference type="AlphaFoldDB" id="A0A316YDE0"/>
<protein>
    <submittedName>
        <fullName evidence="2">Uncharacterized protein</fullName>
    </submittedName>
</protein>
<gene>
    <name evidence="2" type="ORF">FA10DRAFT_269477</name>
</gene>
<proteinExistence type="predicted"/>
<evidence type="ECO:0000313" key="2">
    <source>
        <dbReference type="EMBL" id="PWN87526.1"/>
    </source>
</evidence>
<evidence type="ECO:0000256" key="1">
    <source>
        <dbReference type="SAM" id="MobiDB-lite"/>
    </source>
</evidence>
<dbReference type="RefSeq" id="XP_025374724.1">
    <property type="nucleotide sequence ID" value="XM_025522768.1"/>
</dbReference>
<dbReference type="Proteomes" id="UP000245768">
    <property type="component" value="Unassembled WGS sequence"/>
</dbReference>